<evidence type="ECO:0000256" key="1">
    <source>
        <dbReference type="ARBA" id="ARBA00022723"/>
    </source>
</evidence>
<organism evidence="6 7">
    <name type="scientific">Striga hermonthica</name>
    <name type="common">Purple witchweed</name>
    <name type="synonym">Buchnera hermonthica</name>
    <dbReference type="NCBI Taxonomy" id="68872"/>
    <lineage>
        <taxon>Eukaryota</taxon>
        <taxon>Viridiplantae</taxon>
        <taxon>Streptophyta</taxon>
        <taxon>Embryophyta</taxon>
        <taxon>Tracheophyta</taxon>
        <taxon>Spermatophyta</taxon>
        <taxon>Magnoliopsida</taxon>
        <taxon>eudicotyledons</taxon>
        <taxon>Gunneridae</taxon>
        <taxon>Pentapetalae</taxon>
        <taxon>asterids</taxon>
        <taxon>lamiids</taxon>
        <taxon>Lamiales</taxon>
        <taxon>Orobanchaceae</taxon>
        <taxon>Buchnereae</taxon>
        <taxon>Striga</taxon>
    </lineage>
</organism>
<dbReference type="InterPro" id="IPR001841">
    <property type="entry name" value="Znf_RING"/>
</dbReference>
<name>A0A9N7RR85_STRHE</name>
<dbReference type="EMBL" id="CACSLK010034002">
    <property type="protein sequence ID" value="CAA0840711.1"/>
    <property type="molecule type" value="Genomic_DNA"/>
</dbReference>
<comment type="caution">
    <text evidence="6">The sequence shown here is derived from an EMBL/GenBank/DDBJ whole genome shotgun (WGS) entry which is preliminary data.</text>
</comment>
<dbReference type="PROSITE" id="PS50089">
    <property type="entry name" value="ZF_RING_2"/>
    <property type="match status" value="1"/>
</dbReference>
<evidence type="ECO:0000259" key="5">
    <source>
        <dbReference type="PROSITE" id="PS50089"/>
    </source>
</evidence>
<evidence type="ECO:0000313" key="6">
    <source>
        <dbReference type="EMBL" id="CAA0840711.1"/>
    </source>
</evidence>
<dbReference type="SMART" id="SM00184">
    <property type="entry name" value="RING"/>
    <property type="match status" value="1"/>
</dbReference>
<dbReference type="Pfam" id="PF13639">
    <property type="entry name" value="zf-RING_2"/>
    <property type="match status" value="1"/>
</dbReference>
<evidence type="ECO:0000256" key="2">
    <source>
        <dbReference type="ARBA" id="ARBA00022771"/>
    </source>
</evidence>
<gene>
    <name evidence="6" type="ORF">SHERM_06752</name>
</gene>
<proteinExistence type="predicted"/>
<dbReference type="SUPFAM" id="SSF57850">
    <property type="entry name" value="RING/U-box"/>
    <property type="match status" value="1"/>
</dbReference>
<evidence type="ECO:0000313" key="7">
    <source>
        <dbReference type="Proteomes" id="UP001153555"/>
    </source>
</evidence>
<protein>
    <submittedName>
        <fullName evidence="6">RING-H2 finger C1A</fullName>
    </submittedName>
</protein>
<dbReference type="PANTHER" id="PTHR45931">
    <property type="entry name" value="SI:CH211-59O9.10"/>
    <property type="match status" value="1"/>
</dbReference>
<keyword evidence="7" id="KW-1185">Reference proteome</keyword>
<sequence>MLTAMDELFDLDLALTMPEGPEKSTTDGVSVVNQMPTVVMGSGRDCTVCLERLGSGKKLHCGHVFHEICISQWLSAHNSCPVCRRKLESYPATE</sequence>
<dbReference type="GO" id="GO:0006511">
    <property type="term" value="P:ubiquitin-dependent protein catabolic process"/>
    <property type="evidence" value="ECO:0007669"/>
    <property type="project" value="TreeGrafter"/>
</dbReference>
<keyword evidence="3" id="KW-0862">Zinc</keyword>
<dbReference type="GO" id="GO:0061630">
    <property type="term" value="F:ubiquitin protein ligase activity"/>
    <property type="evidence" value="ECO:0007669"/>
    <property type="project" value="TreeGrafter"/>
</dbReference>
<dbReference type="Proteomes" id="UP001153555">
    <property type="component" value="Unassembled WGS sequence"/>
</dbReference>
<dbReference type="GO" id="GO:0008270">
    <property type="term" value="F:zinc ion binding"/>
    <property type="evidence" value="ECO:0007669"/>
    <property type="project" value="UniProtKB-KW"/>
</dbReference>
<dbReference type="InterPro" id="IPR051834">
    <property type="entry name" value="RING_finger_E3_ligase"/>
</dbReference>
<dbReference type="GO" id="GO:0005634">
    <property type="term" value="C:nucleus"/>
    <property type="evidence" value="ECO:0007669"/>
    <property type="project" value="TreeGrafter"/>
</dbReference>
<accession>A0A9N7RR85</accession>
<reference evidence="6" key="1">
    <citation type="submission" date="2019-12" db="EMBL/GenBank/DDBJ databases">
        <authorList>
            <person name="Scholes J."/>
        </authorList>
    </citation>
    <scope>NUCLEOTIDE SEQUENCE</scope>
</reference>
<keyword evidence="1" id="KW-0479">Metal-binding</keyword>
<dbReference type="PANTHER" id="PTHR45931:SF3">
    <property type="entry name" value="RING ZINC FINGER-CONTAINING PROTEIN"/>
    <property type="match status" value="1"/>
</dbReference>
<dbReference type="OrthoDB" id="941227at2759"/>
<dbReference type="InterPro" id="IPR013083">
    <property type="entry name" value="Znf_RING/FYVE/PHD"/>
</dbReference>
<feature type="domain" description="RING-type" evidence="5">
    <location>
        <begin position="46"/>
        <end position="84"/>
    </location>
</feature>
<evidence type="ECO:0000256" key="4">
    <source>
        <dbReference type="PROSITE-ProRule" id="PRU00175"/>
    </source>
</evidence>
<dbReference type="AlphaFoldDB" id="A0A9N7RR85"/>
<evidence type="ECO:0000256" key="3">
    <source>
        <dbReference type="ARBA" id="ARBA00022833"/>
    </source>
</evidence>
<dbReference type="Gene3D" id="3.30.40.10">
    <property type="entry name" value="Zinc/RING finger domain, C3HC4 (zinc finger)"/>
    <property type="match status" value="1"/>
</dbReference>
<keyword evidence="2 4" id="KW-0863">Zinc-finger</keyword>